<evidence type="ECO:0000313" key="2">
    <source>
        <dbReference type="EMBL" id="KAF2246427.1"/>
    </source>
</evidence>
<proteinExistence type="predicted"/>
<dbReference type="PANTHER" id="PTHR46411:SF2">
    <property type="entry name" value="AAA+ ATPASE DOMAIN-CONTAINING PROTEIN"/>
    <property type="match status" value="1"/>
</dbReference>
<dbReference type="InterPro" id="IPR056599">
    <property type="entry name" value="AAA_lid_fung"/>
</dbReference>
<dbReference type="AlphaFoldDB" id="A0A6A6I814"/>
<dbReference type="OrthoDB" id="10042665at2759"/>
<dbReference type="Pfam" id="PF23232">
    <property type="entry name" value="AAA_lid_13"/>
    <property type="match status" value="1"/>
</dbReference>
<dbReference type="EMBL" id="ML987198">
    <property type="protein sequence ID" value="KAF2246427.1"/>
    <property type="molecule type" value="Genomic_DNA"/>
</dbReference>
<keyword evidence="3" id="KW-1185">Reference proteome</keyword>
<name>A0A6A6I814_9PLEO</name>
<protein>
    <recommendedName>
        <fullName evidence="1">AAA+ ATPase lid domain-containing protein</fullName>
    </recommendedName>
</protein>
<evidence type="ECO:0000313" key="3">
    <source>
        <dbReference type="Proteomes" id="UP000800094"/>
    </source>
</evidence>
<accession>A0A6A6I814</accession>
<dbReference type="Proteomes" id="UP000800094">
    <property type="component" value="Unassembled WGS sequence"/>
</dbReference>
<dbReference type="GeneID" id="54578189"/>
<organism evidence="2 3">
    <name type="scientific">Trematosphaeria pertusa</name>
    <dbReference type="NCBI Taxonomy" id="390896"/>
    <lineage>
        <taxon>Eukaryota</taxon>
        <taxon>Fungi</taxon>
        <taxon>Dikarya</taxon>
        <taxon>Ascomycota</taxon>
        <taxon>Pezizomycotina</taxon>
        <taxon>Dothideomycetes</taxon>
        <taxon>Pleosporomycetidae</taxon>
        <taxon>Pleosporales</taxon>
        <taxon>Massarineae</taxon>
        <taxon>Trematosphaeriaceae</taxon>
        <taxon>Trematosphaeria</taxon>
    </lineage>
</organism>
<sequence>MGRKLRVEEGDVALHAKEYWDKNKDGRWNGRQIRNACHTALALAEFEAQGGSHKTVHNPNAEVHLQDKHFRTVSGAYLDFIKYLKEIYGTSAEEKAQEQGIRARESDVRSIAKDHAKFASGQLPAAGGSAGSHSYCIDNPVPYRHSRRLQVQDSLTSICPSRISSASIGAFPLEWLVSTIRRCQMPQTGNACFSSSLVRLARRRQYPAWIKREYSKKQ</sequence>
<feature type="domain" description="AAA+ ATPase lid" evidence="1">
    <location>
        <begin position="11"/>
        <end position="89"/>
    </location>
</feature>
<evidence type="ECO:0000259" key="1">
    <source>
        <dbReference type="Pfam" id="PF23232"/>
    </source>
</evidence>
<dbReference type="PANTHER" id="PTHR46411">
    <property type="entry name" value="FAMILY ATPASE, PUTATIVE-RELATED"/>
    <property type="match status" value="1"/>
</dbReference>
<dbReference type="RefSeq" id="XP_033681431.1">
    <property type="nucleotide sequence ID" value="XM_033824859.1"/>
</dbReference>
<reference evidence="2" key="1">
    <citation type="journal article" date="2020" name="Stud. Mycol.">
        <title>101 Dothideomycetes genomes: a test case for predicting lifestyles and emergence of pathogens.</title>
        <authorList>
            <person name="Haridas S."/>
            <person name="Albert R."/>
            <person name="Binder M."/>
            <person name="Bloem J."/>
            <person name="Labutti K."/>
            <person name="Salamov A."/>
            <person name="Andreopoulos B."/>
            <person name="Baker S."/>
            <person name="Barry K."/>
            <person name="Bills G."/>
            <person name="Bluhm B."/>
            <person name="Cannon C."/>
            <person name="Castanera R."/>
            <person name="Culley D."/>
            <person name="Daum C."/>
            <person name="Ezra D."/>
            <person name="Gonzalez J."/>
            <person name="Henrissat B."/>
            <person name="Kuo A."/>
            <person name="Liang C."/>
            <person name="Lipzen A."/>
            <person name="Lutzoni F."/>
            <person name="Magnuson J."/>
            <person name="Mondo S."/>
            <person name="Nolan M."/>
            <person name="Ohm R."/>
            <person name="Pangilinan J."/>
            <person name="Park H.-J."/>
            <person name="Ramirez L."/>
            <person name="Alfaro M."/>
            <person name="Sun H."/>
            <person name="Tritt A."/>
            <person name="Yoshinaga Y."/>
            <person name="Zwiers L.-H."/>
            <person name="Turgeon B."/>
            <person name="Goodwin S."/>
            <person name="Spatafora J."/>
            <person name="Crous P."/>
            <person name="Grigoriev I."/>
        </authorList>
    </citation>
    <scope>NUCLEOTIDE SEQUENCE</scope>
    <source>
        <strain evidence="2">CBS 122368</strain>
    </source>
</reference>
<gene>
    <name evidence="2" type="ORF">BU26DRAFT_45439</name>
</gene>